<dbReference type="InterPro" id="IPR011990">
    <property type="entry name" value="TPR-like_helical_dom_sf"/>
</dbReference>
<dbReference type="AlphaFoldDB" id="A0A2N8KRM3"/>
<keyword evidence="3" id="KW-1185">Reference proteome</keyword>
<organism evidence="2 3">
    <name type="scientific">Kinneretia aquatilis</name>
    <dbReference type="NCBI Taxonomy" id="2070761"/>
    <lineage>
        <taxon>Bacteria</taxon>
        <taxon>Pseudomonadati</taxon>
        <taxon>Pseudomonadota</taxon>
        <taxon>Betaproteobacteria</taxon>
        <taxon>Burkholderiales</taxon>
        <taxon>Sphaerotilaceae</taxon>
        <taxon>Roseateles</taxon>
    </lineage>
</organism>
<proteinExistence type="predicted"/>
<keyword evidence="1" id="KW-0732">Signal</keyword>
<dbReference type="RefSeq" id="WP_102769869.1">
    <property type="nucleotide sequence ID" value="NZ_POSP01000004.1"/>
</dbReference>
<evidence type="ECO:0000313" key="3">
    <source>
        <dbReference type="Proteomes" id="UP000235916"/>
    </source>
</evidence>
<evidence type="ECO:0000313" key="2">
    <source>
        <dbReference type="EMBL" id="PND36093.1"/>
    </source>
</evidence>
<comment type="caution">
    <text evidence="2">The sequence shown here is derived from an EMBL/GenBank/DDBJ whole genome shotgun (WGS) entry which is preliminary data.</text>
</comment>
<name>A0A2N8KRM3_9BURK</name>
<dbReference type="SUPFAM" id="SSF48452">
    <property type="entry name" value="TPR-like"/>
    <property type="match status" value="1"/>
</dbReference>
<dbReference type="Proteomes" id="UP000235916">
    <property type="component" value="Unassembled WGS sequence"/>
</dbReference>
<protein>
    <submittedName>
        <fullName evidence="2">Uncharacterized protein</fullName>
    </submittedName>
</protein>
<dbReference type="EMBL" id="POSP01000004">
    <property type="protein sequence ID" value="PND36093.1"/>
    <property type="molecule type" value="Genomic_DNA"/>
</dbReference>
<accession>A0A2N8KRM3</accession>
<evidence type="ECO:0000256" key="1">
    <source>
        <dbReference type="SAM" id="SignalP"/>
    </source>
</evidence>
<sequence length="277" mass="29984">MSLKLRARAGVLAAVAGLCLAGAVRAETPQACDRAYQQLSAEIVAQARAARAADNGYPALLKRWQAEGARCKGSGIYEIRLAQVQMLNGDHAGARAQLDALPEGGKAYAREQRLARLWLTYWQTDADKEPARWAELLRTLASLTRQNPDDAEAQALHGFALLASGEDRLAIQALQAALRGPASSDRYDHYKALMLAHVNLGDFAQAETMLEQAYELNPALTSDPAAVMAALAISVKQGNTRLAGNLIVIIKARHPQLRQLPAFQALVAEQEASEKKR</sequence>
<feature type="signal peptide" evidence="1">
    <location>
        <begin position="1"/>
        <end position="26"/>
    </location>
</feature>
<dbReference type="Gene3D" id="1.25.40.10">
    <property type="entry name" value="Tetratricopeptide repeat domain"/>
    <property type="match status" value="1"/>
</dbReference>
<reference evidence="2 3" key="1">
    <citation type="submission" date="2018-01" db="EMBL/GenBank/DDBJ databases">
        <title>Draft genome sequence of Paucibacter aquatile CR182 isolated from freshwater of the Nakdong River.</title>
        <authorList>
            <person name="Choi A."/>
            <person name="Chung E.J."/>
        </authorList>
    </citation>
    <scope>NUCLEOTIDE SEQUENCE [LARGE SCALE GENOMIC DNA]</scope>
    <source>
        <strain evidence="2 3">CR182</strain>
    </source>
</reference>
<feature type="chain" id="PRO_5014879830" evidence="1">
    <location>
        <begin position="27"/>
        <end position="277"/>
    </location>
</feature>
<gene>
    <name evidence="2" type="ORF">C1O66_20390</name>
</gene>